<gene>
    <name evidence="2" type="ORF">CPUR_06443</name>
</gene>
<feature type="compositionally biased region" description="Low complexity" evidence="1">
    <location>
        <begin position="140"/>
        <end position="158"/>
    </location>
</feature>
<name>M1WE81_CLAP2</name>
<sequence length="354" mass="40002">MASSQDEFLSPEEIAQTTQHAIASELPLSIRRFEKEISSGWKRGYIDPDSASSQDATDWMANRIRAYTIKTTLTLENFREDFENWPLKLFTEANTGVRSCLRDLLQKRGIETKKGSGDSVPKILYEIATFGKADPIVPTSPIRVPTSPVRPTTPTHPVAEAEPTQTIQLMILQTMQQIQQQSQQAMQQSMQQSQQQTRMMQQMMEQMTRLTVKQPTPRAPTPTRSTQNSDKNPTGTYKLTYVNTESDKSDTSMPDAASPLNQTTQHSVTKKDPDITMPDASPLIRRVTHRSVAEEDPDTNIRAASSLLHVLLLCGVCLWYNQREFLALTLLTHVDRTVDILGDYASIEDHRRLR</sequence>
<feature type="region of interest" description="Disordered" evidence="1">
    <location>
        <begin position="139"/>
        <end position="158"/>
    </location>
</feature>
<organism evidence="2 3">
    <name type="scientific">Claviceps purpurea (strain 20.1)</name>
    <name type="common">Ergot fungus</name>
    <name type="synonym">Sphacelia segetum</name>
    <dbReference type="NCBI Taxonomy" id="1111077"/>
    <lineage>
        <taxon>Eukaryota</taxon>
        <taxon>Fungi</taxon>
        <taxon>Dikarya</taxon>
        <taxon>Ascomycota</taxon>
        <taxon>Pezizomycotina</taxon>
        <taxon>Sordariomycetes</taxon>
        <taxon>Hypocreomycetidae</taxon>
        <taxon>Hypocreales</taxon>
        <taxon>Clavicipitaceae</taxon>
        <taxon>Claviceps</taxon>
    </lineage>
</organism>
<dbReference type="EMBL" id="CAGA01000043">
    <property type="protein sequence ID" value="CCE32583.1"/>
    <property type="molecule type" value="Genomic_DNA"/>
</dbReference>
<keyword evidence="3" id="KW-1185">Reference proteome</keyword>
<evidence type="ECO:0000256" key="1">
    <source>
        <dbReference type="SAM" id="MobiDB-lite"/>
    </source>
</evidence>
<dbReference type="OrthoDB" id="10502196at2759"/>
<protein>
    <submittedName>
        <fullName evidence="2">Uncharacterized protein</fullName>
    </submittedName>
</protein>
<reference evidence="2 3" key="1">
    <citation type="journal article" date="2013" name="PLoS Genet.">
        <title>Plant-symbiotic fungi as chemical engineers: Multi-genome analysis of the Clavicipitaceae reveals dynamics of alkaloid loci.</title>
        <authorList>
            <person name="Schardl C.L."/>
            <person name="Young C.A."/>
            <person name="Hesse U."/>
            <person name="Amyotte S.G."/>
            <person name="Andreeva K."/>
            <person name="Calie P.J."/>
            <person name="Fleetwood D.J."/>
            <person name="Haws D.C."/>
            <person name="Moore N."/>
            <person name="Oeser B."/>
            <person name="Panaccione D.G."/>
            <person name="Schweri K.K."/>
            <person name="Voisey C.R."/>
            <person name="Farman M.L."/>
            <person name="Jaromczyk J.W."/>
            <person name="Roe B.A."/>
            <person name="O'Sullivan D.M."/>
            <person name="Scott B."/>
            <person name="Tudzynski P."/>
            <person name="An Z."/>
            <person name="Arnaoudova E.G."/>
            <person name="Bullock C.T."/>
            <person name="Charlton N.D."/>
            <person name="Chen L."/>
            <person name="Cox M."/>
            <person name="Dinkins R.D."/>
            <person name="Florea S."/>
            <person name="Glenn A.E."/>
            <person name="Gordon A."/>
            <person name="Gueldener U."/>
            <person name="Harris D.R."/>
            <person name="Hollin W."/>
            <person name="Jaromczyk J."/>
            <person name="Johnson R.D."/>
            <person name="Khan A.K."/>
            <person name="Leistner E."/>
            <person name="Leuchtmann A."/>
            <person name="Li C."/>
            <person name="Liu J."/>
            <person name="Liu J."/>
            <person name="Liu M."/>
            <person name="Mace W."/>
            <person name="Machado C."/>
            <person name="Nagabhyru P."/>
            <person name="Pan J."/>
            <person name="Schmid J."/>
            <person name="Sugawara K."/>
            <person name="Steiner U."/>
            <person name="Takach J.E."/>
            <person name="Tanaka E."/>
            <person name="Webb J.S."/>
            <person name="Wilson E.V."/>
            <person name="Wiseman J.L."/>
            <person name="Yoshida R."/>
            <person name="Zeng Z."/>
        </authorList>
    </citation>
    <scope>NUCLEOTIDE SEQUENCE [LARGE SCALE GENOMIC DNA]</scope>
    <source>
        <strain evidence="2 3">20.1</strain>
    </source>
</reference>
<dbReference type="Proteomes" id="UP000016801">
    <property type="component" value="Unassembled WGS sequence"/>
</dbReference>
<feature type="region of interest" description="Disordered" evidence="1">
    <location>
        <begin position="210"/>
        <end position="279"/>
    </location>
</feature>
<dbReference type="AlphaFoldDB" id="M1WE81"/>
<dbReference type="HOGENOM" id="CLU_783046_0_0_1"/>
<proteinExistence type="predicted"/>
<evidence type="ECO:0000313" key="3">
    <source>
        <dbReference type="Proteomes" id="UP000016801"/>
    </source>
</evidence>
<evidence type="ECO:0000313" key="2">
    <source>
        <dbReference type="EMBL" id="CCE32583.1"/>
    </source>
</evidence>
<dbReference type="VEuPathDB" id="FungiDB:CPUR_06443"/>
<accession>M1WE81</accession>
<comment type="caution">
    <text evidence="2">The sequence shown here is derived from an EMBL/GenBank/DDBJ whole genome shotgun (WGS) entry which is preliminary data.</text>
</comment>
<feature type="compositionally biased region" description="Polar residues" evidence="1">
    <location>
        <begin position="227"/>
        <end position="244"/>
    </location>
</feature>